<dbReference type="InterPro" id="IPR036866">
    <property type="entry name" value="RibonucZ/Hydroxyglut_hydro"/>
</dbReference>
<reference evidence="4" key="1">
    <citation type="journal article" date="2014" name="Int. J. Syst. Evol. Microbiol.">
        <title>Complete genome sequence of Corynebacterium casei LMG S-19264T (=DSM 44701T), isolated from a smear-ripened cheese.</title>
        <authorList>
            <consortium name="US DOE Joint Genome Institute (JGI-PGF)"/>
            <person name="Walter F."/>
            <person name="Albersmeier A."/>
            <person name="Kalinowski J."/>
            <person name="Ruckert C."/>
        </authorList>
    </citation>
    <scope>NUCLEOTIDE SEQUENCE</scope>
    <source>
        <strain evidence="4">CGMCC 1.15290</strain>
    </source>
</reference>
<dbReference type="InterPro" id="IPR022712">
    <property type="entry name" value="Beta_Casp"/>
</dbReference>
<evidence type="ECO:0000313" key="5">
    <source>
        <dbReference type="Proteomes" id="UP000627292"/>
    </source>
</evidence>
<evidence type="ECO:0000259" key="3">
    <source>
        <dbReference type="SMART" id="SM01027"/>
    </source>
</evidence>
<reference evidence="4" key="2">
    <citation type="submission" date="2020-09" db="EMBL/GenBank/DDBJ databases">
        <authorList>
            <person name="Sun Q."/>
            <person name="Zhou Y."/>
        </authorList>
    </citation>
    <scope>NUCLEOTIDE SEQUENCE</scope>
    <source>
        <strain evidence="4">CGMCC 1.15290</strain>
    </source>
</reference>
<comment type="caution">
    <text evidence="4">The sequence shown here is derived from an EMBL/GenBank/DDBJ whole genome shotgun (WGS) entry which is preliminary data.</text>
</comment>
<dbReference type="SMART" id="SM00849">
    <property type="entry name" value="Lactamase_B"/>
    <property type="match status" value="1"/>
</dbReference>
<sequence>MKLAFHGAARTVTGSKHLLTLNNGTKILFDCGLFQGMGKDTDALNGNFGFEPADIKYLLLSHAHIDHCGLVPKLVRDGFNGKIFCTAASRDLAEILLYDSADIQRDDAKFINKKRAKQHLPPIEPLYTEADVNRTLPLFVPVDYGKWVEIEKGLEVLFTDAGHIIGSAAVHLRINEGKETTQVSFSGDVGRYRDVILRSPEVFPQADYIILESTYGNSLHEDVFNTPEQLLEWIEKTCVQKKGKLIIPAFSVGRTQEILYFLNQLSLEKRLPAVPVYVDSPLSREATEVVKSHPETFNTRIQKILKIDDDPFEFPGMQFIKTVDDSKMLNFKQEPCIIIAASGMADAGRVKHHIMNNIGNAANTVLLVGYCEPRSLGGHLMAGDKEVRIFGDYYKMEAEVGIMRSMSAHGDYDDLCQFLACQHPRDVKKLFIVHGEYDVQVEFQSRLLKKGFKDVEVPAQHEVFGLD</sequence>
<proteinExistence type="predicted"/>
<dbReference type="CDD" id="cd16295">
    <property type="entry name" value="TTHA0252-CPSF-like_MBL-fold"/>
    <property type="match status" value="1"/>
</dbReference>
<evidence type="ECO:0000313" key="4">
    <source>
        <dbReference type="EMBL" id="GGH78744.1"/>
    </source>
</evidence>
<keyword evidence="5" id="KW-1185">Reference proteome</keyword>
<evidence type="ECO:0000259" key="2">
    <source>
        <dbReference type="SMART" id="SM00849"/>
    </source>
</evidence>
<dbReference type="PANTHER" id="PTHR11203">
    <property type="entry name" value="CLEAVAGE AND POLYADENYLATION SPECIFICITY FACTOR FAMILY MEMBER"/>
    <property type="match status" value="1"/>
</dbReference>
<organism evidence="4 5">
    <name type="scientific">Filimonas zeae</name>
    <dbReference type="NCBI Taxonomy" id="1737353"/>
    <lineage>
        <taxon>Bacteria</taxon>
        <taxon>Pseudomonadati</taxon>
        <taxon>Bacteroidota</taxon>
        <taxon>Chitinophagia</taxon>
        <taxon>Chitinophagales</taxon>
        <taxon>Chitinophagaceae</taxon>
        <taxon>Filimonas</taxon>
    </lineage>
</organism>
<dbReference type="AlphaFoldDB" id="A0A917J241"/>
<dbReference type="InterPro" id="IPR001279">
    <property type="entry name" value="Metallo-B-lactamas"/>
</dbReference>
<gene>
    <name evidence="4" type="ORF">GCM10011379_47060</name>
</gene>
<dbReference type="SUPFAM" id="SSF56281">
    <property type="entry name" value="Metallo-hydrolase/oxidoreductase"/>
    <property type="match status" value="1"/>
</dbReference>
<dbReference type="RefSeq" id="WP_188957083.1">
    <property type="nucleotide sequence ID" value="NZ_BMIB01000005.1"/>
</dbReference>
<dbReference type="Pfam" id="PF07521">
    <property type="entry name" value="RMMBL"/>
    <property type="match status" value="1"/>
</dbReference>
<dbReference type="Pfam" id="PF00753">
    <property type="entry name" value="Lactamase_B"/>
    <property type="match status" value="1"/>
</dbReference>
<feature type="domain" description="Beta-Casp" evidence="3">
    <location>
        <begin position="255"/>
        <end position="380"/>
    </location>
</feature>
<dbReference type="Proteomes" id="UP000627292">
    <property type="component" value="Unassembled WGS sequence"/>
</dbReference>
<evidence type="ECO:0000256" key="1">
    <source>
        <dbReference type="ARBA" id="ARBA00022801"/>
    </source>
</evidence>
<dbReference type="Gene3D" id="3.40.50.10890">
    <property type="match status" value="1"/>
</dbReference>
<name>A0A917J241_9BACT</name>
<dbReference type="InterPro" id="IPR050698">
    <property type="entry name" value="MBL"/>
</dbReference>
<dbReference type="Pfam" id="PF10996">
    <property type="entry name" value="Beta-Casp"/>
    <property type="match status" value="1"/>
</dbReference>
<feature type="domain" description="Metallo-beta-lactamase" evidence="2">
    <location>
        <begin position="13"/>
        <end position="233"/>
    </location>
</feature>
<keyword evidence="1 4" id="KW-0378">Hydrolase</keyword>
<protein>
    <submittedName>
        <fullName evidence="4">MBL fold hydrolase</fullName>
    </submittedName>
</protein>
<dbReference type="GO" id="GO:0004521">
    <property type="term" value="F:RNA endonuclease activity"/>
    <property type="evidence" value="ECO:0007669"/>
    <property type="project" value="TreeGrafter"/>
</dbReference>
<dbReference type="SMART" id="SM01027">
    <property type="entry name" value="Beta-Casp"/>
    <property type="match status" value="1"/>
</dbReference>
<dbReference type="PANTHER" id="PTHR11203:SF37">
    <property type="entry name" value="INTEGRATOR COMPLEX SUBUNIT 11"/>
    <property type="match status" value="1"/>
</dbReference>
<dbReference type="Gene3D" id="3.60.15.10">
    <property type="entry name" value="Ribonuclease Z/Hydroxyacylglutathione hydrolase-like"/>
    <property type="match status" value="1"/>
</dbReference>
<dbReference type="InterPro" id="IPR011108">
    <property type="entry name" value="RMMBL"/>
</dbReference>
<dbReference type="GO" id="GO:0016787">
    <property type="term" value="F:hydrolase activity"/>
    <property type="evidence" value="ECO:0007669"/>
    <property type="project" value="UniProtKB-KW"/>
</dbReference>
<dbReference type="EMBL" id="BMIB01000005">
    <property type="protein sequence ID" value="GGH78744.1"/>
    <property type="molecule type" value="Genomic_DNA"/>
</dbReference>
<accession>A0A917J241</accession>